<organism evidence="15 16">
    <name type="scientific">Pygocentrus nattereri</name>
    <name type="common">Red-bellied piranha</name>
    <dbReference type="NCBI Taxonomy" id="42514"/>
    <lineage>
        <taxon>Eukaryota</taxon>
        <taxon>Metazoa</taxon>
        <taxon>Chordata</taxon>
        <taxon>Craniata</taxon>
        <taxon>Vertebrata</taxon>
        <taxon>Euteleostomi</taxon>
        <taxon>Actinopterygii</taxon>
        <taxon>Neopterygii</taxon>
        <taxon>Teleostei</taxon>
        <taxon>Ostariophysi</taxon>
        <taxon>Characiformes</taxon>
        <taxon>Characoidei</taxon>
        <taxon>Pygocentrus</taxon>
    </lineage>
</organism>
<keyword evidence="9" id="KW-0472">Membrane</keyword>
<dbReference type="AlphaFoldDB" id="A0AAR2II58"/>
<dbReference type="PROSITE" id="PS50031">
    <property type="entry name" value="EH"/>
    <property type="match status" value="3"/>
</dbReference>
<proteinExistence type="predicted"/>
<dbReference type="PROSITE" id="PS50330">
    <property type="entry name" value="UIM"/>
    <property type="match status" value="2"/>
</dbReference>
<evidence type="ECO:0000256" key="1">
    <source>
        <dbReference type="ARBA" id="ARBA00004202"/>
    </source>
</evidence>
<evidence type="ECO:0000256" key="7">
    <source>
        <dbReference type="ARBA" id="ARBA00022837"/>
    </source>
</evidence>
<evidence type="ECO:0000256" key="12">
    <source>
        <dbReference type="SAM" id="MobiDB-lite"/>
    </source>
</evidence>
<evidence type="ECO:0000256" key="8">
    <source>
        <dbReference type="ARBA" id="ARBA00022990"/>
    </source>
</evidence>
<dbReference type="InterPro" id="IPR003903">
    <property type="entry name" value="UIM_dom"/>
</dbReference>
<feature type="compositionally biased region" description="Basic and acidic residues" evidence="12">
    <location>
        <begin position="383"/>
        <end position="403"/>
    </location>
</feature>
<evidence type="ECO:0000259" key="13">
    <source>
        <dbReference type="PROSITE" id="PS50031"/>
    </source>
</evidence>
<dbReference type="CDD" id="cd00052">
    <property type="entry name" value="EH"/>
    <property type="match status" value="3"/>
</dbReference>
<keyword evidence="4" id="KW-0254">Endocytosis</keyword>
<dbReference type="Gene3D" id="1.10.238.10">
    <property type="entry name" value="EF-hand"/>
    <property type="match status" value="3"/>
</dbReference>
<dbReference type="SMART" id="SM00027">
    <property type="entry name" value="EH"/>
    <property type="match status" value="3"/>
</dbReference>
<dbReference type="PANTHER" id="PTHR11216:SF54">
    <property type="entry name" value="EPIDERMAL GROWTH FACTOR RECEPTOR SUBSTRATE 15"/>
    <property type="match status" value="1"/>
</dbReference>
<keyword evidence="8" id="KW-0007">Acetylation</keyword>
<feature type="domain" description="EF-hand" evidence="14">
    <location>
        <begin position="157"/>
        <end position="192"/>
    </location>
</feature>
<protein>
    <recommendedName>
        <fullName evidence="17">Epidermal growth factor receptor pathway substrate 15</fullName>
    </recommendedName>
</protein>
<feature type="region of interest" description="Disordered" evidence="12">
    <location>
        <begin position="205"/>
        <end position="253"/>
    </location>
</feature>
<gene>
    <name evidence="15" type="primary">EPS15</name>
</gene>
<feature type="region of interest" description="Disordered" evidence="12">
    <location>
        <begin position="563"/>
        <end position="950"/>
    </location>
</feature>
<evidence type="ECO:0000256" key="11">
    <source>
        <dbReference type="ARBA" id="ARBA00037878"/>
    </source>
</evidence>
<dbReference type="FunFam" id="1.10.238.10:FF:000026">
    <property type="entry name" value="Epidermal growth factor receptor pathway substrate 15-like 1"/>
    <property type="match status" value="1"/>
</dbReference>
<reference evidence="15" key="2">
    <citation type="submission" date="2025-08" db="UniProtKB">
        <authorList>
            <consortium name="Ensembl"/>
        </authorList>
    </citation>
    <scope>IDENTIFICATION</scope>
</reference>
<feature type="compositionally biased region" description="Pro residues" evidence="12">
    <location>
        <begin position="219"/>
        <end position="230"/>
    </location>
</feature>
<dbReference type="InterPro" id="IPR000261">
    <property type="entry name" value="EH_dom"/>
</dbReference>
<keyword evidence="7" id="KW-0106">Calcium</keyword>
<feature type="compositionally biased region" description="Polar residues" evidence="12">
    <location>
        <begin position="847"/>
        <end position="865"/>
    </location>
</feature>
<dbReference type="InterPro" id="IPR011992">
    <property type="entry name" value="EF-hand-dom_pair"/>
</dbReference>
<dbReference type="SUPFAM" id="SSF47473">
    <property type="entry name" value="EF-hand"/>
    <property type="match status" value="3"/>
</dbReference>
<evidence type="ECO:0000256" key="6">
    <source>
        <dbReference type="ARBA" id="ARBA00022737"/>
    </source>
</evidence>
<reference evidence="15 16" key="1">
    <citation type="submission" date="2020-10" db="EMBL/GenBank/DDBJ databases">
        <title>Pygocentrus nattereri (red-bellied piranha) genome, fPygNat1, primary haplotype.</title>
        <authorList>
            <person name="Myers G."/>
            <person name="Meyer A."/>
            <person name="Karagic N."/>
            <person name="Pippel M."/>
            <person name="Winkler S."/>
            <person name="Tracey A."/>
            <person name="Wood J."/>
            <person name="Formenti G."/>
            <person name="Howe K."/>
            <person name="Fedrigo O."/>
            <person name="Jarvis E.D."/>
        </authorList>
    </citation>
    <scope>NUCLEOTIDE SEQUENCE [LARGE SCALE GENOMIC DNA]</scope>
</reference>
<evidence type="ECO:0000256" key="5">
    <source>
        <dbReference type="ARBA" id="ARBA00022723"/>
    </source>
</evidence>
<feature type="domain" description="EH" evidence="13">
    <location>
        <begin position="259"/>
        <end position="349"/>
    </location>
</feature>
<evidence type="ECO:0008006" key="17">
    <source>
        <dbReference type="Google" id="ProtNLM"/>
    </source>
</evidence>
<dbReference type="PROSITE" id="PS50222">
    <property type="entry name" value="EF_HAND_2"/>
    <property type="match status" value="2"/>
</dbReference>
<dbReference type="FunFam" id="1.10.238.10:FF:000074">
    <property type="entry name" value="epidermal growth factor receptor substrate 15 isoform X1"/>
    <property type="match status" value="1"/>
</dbReference>
<reference evidence="15" key="3">
    <citation type="submission" date="2025-09" db="UniProtKB">
        <authorList>
            <consortium name="Ensembl"/>
        </authorList>
    </citation>
    <scope>IDENTIFICATION</scope>
</reference>
<feature type="domain" description="EH" evidence="13">
    <location>
        <begin position="13"/>
        <end position="102"/>
    </location>
</feature>
<keyword evidence="3" id="KW-0597">Phosphoprotein</keyword>
<keyword evidence="6" id="KW-0677">Repeat</keyword>
<evidence type="ECO:0000256" key="2">
    <source>
        <dbReference type="ARBA" id="ARBA00022475"/>
    </source>
</evidence>
<comment type="subcellular location">
    <subcellularLocation>
        <location evidence="1">Cell membrane</location>
        <topology evidence="1">Peripheral membrane protein</topology>
    </subcellularLocation>
    <subcellularLocation>
        <location evidence="11">Membrane</location>
        <location evidence="11">Coated pit</location>
    </subcellularLocation>
</comment>
<keyword evidence="2" id="KW-1003">Cell membrane</keyword>
<dbReference type="GO" id="GO:0005509">
    <property type="term" value="F:calcium ion binding"/>
    <property type="evidence" value="ECO:0007669"/>
    <property type="project" value="InterPro"/>
</dbReference>
<dbReference type="GO" id="GO:0045296">
    <property type="term" value="F:cadherin binding"/>
    <property type="evidence" value="ECO:0007669"/>
    <property type="project" value="TreeGrafter"/>
</dbReference>
<evidence type="ECO:0000256" key="3">
    <source>
        <dbReference type="ARBA" id="ARBA00022553"/>
    </source>
</evidence>
<dbReference type="PANTHER" id="PTHR11216">
    <property type="entry name" value="EH DOMAIN"/>
    <property type="match status" value="1"/>
</dbReference>
<feature type="domain" description="EF-hand" evidence="14">
    <location>
        <begin position="258"/>
        <end position="293"/>
    </location>
</feature>
<feature type="compositionally biased region" description="Polar residues" evidence="12">
    <location>
        <begin position="724"/>
        <end position="755"/>
    </location>
</feature>
<dbReference type="Pfam" id="PF12763">
    <property type="entry name" value="EH"/>
    <property type="match status" value="3"/>
</dbReference>
<dbReference type="InterPro" id="IPR002048">
    <property type="entry name" value="EF_hand_dom"/>
</dbReference>
<evidence type="ECO:0000313" key="16">
    <source>
        <dbReference type="Proteomes" id="UP001501920"/>
    </source>
</evidence>
<feature type="compositionally biased region" description="Polar residues" evidence="12">
    <location>
        <begin position="632"/>
        <end position="648"/>
    </location>
</feature>
<evidence type="ECO:0000256" key="4">
    <source>
        <dbReference type="ARBA" id="ARBA00022583"/>
    </source>
</evidence>
<evidence type="ECO:0000313" key="15">
    <source>
        <dbReference type="Ensembl" id="ENSPNAP00000038958.1"/>
    </source>
</evidence>
<dbReference type="GO" id="GO:0030132">
    <property type="term" value="C:clathrin coat of coated pit"/>
    <property type="evidence" value="ECO:0007669"/>
    <property type="project" value="TreeGrafter"/>
</dbReference>
<keyword evidence="10" id="KW-0168">Coated pit</keyword>
<dbReference type="Gene3D" id="1.10.287.1490">
    <property type="match status" value="1"/>
</dbReference>
<dbReference type="GeneTree" id="ENSGT00940000155751"/>
<feature type="compositionally biased region" description="Polar residues" evidence="12">
    <location>
        <begin position="705"/>
        <end position="714"/>
    </location>
</feature>
<dbReference type="Ensembl" id="ENSPNAT00000043094.1">
    <property type="protein sequence ID" value="ENSPNAP00000038958.1"/>
    <property type="gene ID" value="ENSPNAG00000016839.2"/>
</dbReference>
<keyword evidence="16" id="KW-1185">Reference proteome</keyword>
<dbReference type="GO" id="GO:0016197">
    <property type="term" value="P:endosomal transport"/>
    <property type="evidence" value="ECO:0007669"/>
    <property type="project" value="TreeGrafter"/>
</dbReference>
<dbReference type="SMART" id="SM00054">
    <property type="entry name" value="EFh"/>
    <property type="match status" value="3"/>
</dbReference>
<keyword evidence="5" id="KW-0479">Metal-binding</keyword>
<evidence type="ECO:0000256" key="9">
    <source>
        <dbReference type="ARBA" id="ARBA00023136"/>
    </source>
</evidence>
<feature type="compositionally biased region" description="Acidic residues" evidence="12">
    <location>
        <begin position="585"/>
        <end position="598"/>
    </location>
</feature>
<name>A0AAR2II58_PYGNA</name>
<evidence type="ECO:0000256" key="10">
    <source>
        <dbReference type="ARBA" id="ARBA00023176"/>
    </source>
</evidence>
<accession>A0AAR2II58</accession>
<dbReference type="GO" id="GO:0006897">
    <property type="term" value="P:endocytosis"/>
    <property type="evidence" value="ECO:0007669"/>
    <property type="project" value="UniProtKB-KW"/>
</dbReference>
<feature type="compositionally biased region" description="Low complexity" evidence="12">
    <location>
        <begin position="670"/>
        <end position="684"/>
    </location>
</feature>
<dbReference type="Proteomes" id="UP001501920">
    <property type="component" value="Chromosome 28"/>
</dbReference>
<feature type="domain" description="EH" evidence="13">
    <location>
        <begin position="125"/>
        <end position="213"/>
    </location>
</feature>
<dbReference type="PROSITE" id="PS00018">
    <property type="entry name" value="EF_HAND_1"/>
    <property type="match status" value="2"/>
</dbReference>
<sequence length="1002" mass="110065">MAASLSLTQLSSGNPVYDKYYRQVDPSGSGRVAAADAALFLKRCGLSDLVLGKIWDLADSERKGFLNKQQFFVALRLVACAQNGLEVAFKSLNVAVPPPNFQDTSSPLLPGAVPVDSPWVVKPEEKLKFDAIFDSLSPVGGMLTGDKVKPVLLNSKLPVDVLGRVWELSDIDRDGMLDKDEFAVAMYLVYRALENEPVPVALPPSLVPPSKRKKVTPTPVMPLLPSPPPSLKERGSAHSGSKPLPATPTQPQWVVSSADKAKYDELFIKTDSDMDGLVSGPEVRDIFLKTGLPSATLARIWELCDIGDIGKLTREQFALALYLINQKLSKGIDPPQTLSPEMIPPSDRLARQNNAVSCQAADFSAIKELDSLSNEIMDLQREKSSVEQEIKEKEESIRERTSEVQDLQDEVQKESEELRRLQTERQEVQEALERLDEQKSSLEEQLKLIRQQCSQENQLIQSLQVEHSEQEQRIGDYEDELVRAREELLRLQEETRSLGEKVRSARAQLCPLQDAVTESHTQIAQMQEQLTELKTEEREVTAQLTWKVLEEEPALVNGTVPPAEQHKQVQWPQLTEQPPTKPKDEEEEEEDQSNTDEPQELRVTEEQPDEESAEVSSSPEESEPKADPLNDLYTSMLSKAGTINTAWPQNHMVRNCEQKEEPSQPVLARPGSPSSDDFFQSDPFTDNPFGGDPFKGTDPFATDTFFKQSSSANFPTGDPFASSDPFNSNTGSADPDLFSSQLNNTTGSDPFSSRAGTAVTADPFSSSGNAPFVSKKDTDSDPFSSASGAGDDPFGGSDLPAKDITPAANDPFAPGGTAVNADSDPDPFATVFGNESFGGGFADFSSLAKSNGTDPFASSNTNSKNLFKEDNQTDVPPALPPKTGTPTRPPPPPPGKRSNIYRSESSDSFQRRGPFSGQSSGEFSSLPAKDTVPDPFAPSAPCQASRDSDRFATFDKYPTEEDMIEWAKRESEREERERVARLTQQEQEDLELAIALSKSELS</sequence>
<feature type="region of interest" description="Disordered" evidence="12">
    <location>
        <begin position="383"/>
        <end position="405"/>
    </location>
</feature>
<dbReference type="InterPro" id="IPR018247">
    <property type="entry name" value="EF_Hand_1_Ca_BS"/>
</dbReference>
<evidence type="ECO:0000259" key="14">
    <source>
        <dbReference type="PROSITE" id="PS50222"/>
    </source>
</evidence>